<name>A0A7Y9DU88_9PSEU</name>
<dbReference type="Gene3D" id="3.30.70.120">
    <property type="match status" value="1"/>
</dbReference>
<dbReference type="Gene3D" id="3.40.190.10">
    <property type="entry name" value="Periplasmic binding protein-like II"/>
    <property type="match status" value="2"/>
</dbReference>
<accession>A0A7Y9DU88</accession>
<dbReference type="EMBL" id="JACCBN010000001">
    <property type="protein sequence ID" value="NYD35539.1"/>
    <property type="molecule type" value="Genomic_DNA"/>
</dbReference>
<evidence type="ECO:0000256" key="8">
    <source>
        <dbReference type="ARBA" id="ARBA00022679"/>
    </source>
</evidence>
<comment type="activity regulation">
    <text evidence="11">Feedback inhibited by histidine.</text>
</comment>
<evidence type="ECO:0000256" key="2">
    <source>
        <dbReference type="ARBA" id="ARBA00004667"/>
    </source>
</evidence>
<dbReference type="InterPro" id="IPR013820">
    <property type="entry name" value="ATP_PRibTrfase_cat"/>
</dbReference>
<organism evidence="15 16">
    <name type="scientific">Actinomycetospora corticicola</name>
    <dbReference type="NCBI Taxonomy" id="663602"/>
    <lineage>
        <taxon>Bacteria</taxon>
        <taxon>Bacillati</taxon>
        <taxon>Actinomycetota</taxon>
        <taxon>Actinomycetes</taxon>
        <taxon>Pseudonocardiales</taxon>
        <taxon>Pseudonocardiaceae</taxon>
        <taxon>Actinomycetospora</taxon>
    </lineage>
</organism>
<dbReference type="GO" id="GO:0005524">
    <property type="term" value="F:ATP binding"/>
    <property type="evidence" value="ECO:0007669"/>
    <property type="project" value="UniProtKB-KW"/>
</dbReference>
<dbReference type="InterPro" id="IPR001348">
    <property type="entry name" value="ATP_PRibTrfase_HisG"/>
</dbReference>
<evidence type="ECO:0000259" key="13">
    <source>
        <dbReference type="Pfam" id="PF01634"/>
    </source>
</evidence>
<dbReference type="Proteomes" id="UP000535890">
    <property type="component" value="Unassembled WGS sequence"/>
</dbReference>
<dbReference type="GO" id="GO:0003879">
    <property type="term" value="F:ATP phosphoribosyltransferase activity"/>
    <property type="evidence" value="ECO:0007669"/>
    <property type="project" value="UniProtKB-UniRule"/>
</dbReference>
<feature type="domain" description="ATP phosphoribosyltransferase catalytic" evidence="13">
    <location>
        <begin position="49"/>
        <end position="194"/>
    </location>
</feature>
<keyword evidence="9 11" id="KW-0368">Histidine biosynthesis</keyword>
<keyword evidence="11" id="KW-0067">ATP-binding</keyword>
<reference evidence="15 16" key="1">
    <citation type="submission" date="2020-07" db="EMBL/GenBank/DDBJ databases">
        <title>Sequencing the genomes of 1000 actinobacteria strains.</title>
        <authorList>
            <person name="Klenk H.-P."/>
        </authorList>
    </citation>
    <scope>NUCLEOTIDE SEQUENCE [LARGE SCALE GENOMIC DNA]</scope>
    <source>
        <strain evidence="15 16">DSM 45772</strain>
    </source>
</reference>
<keyword evidence="7 11" id="KW-0328">Glycosyltransferase</keyword>
<evidence type="ECO:0000256" key="9">
    <source>
        <dbReference type="ARBA" id="ARBA00023102"/>
    </source>
</evidence>
<dbReference type="EC" id="2.4.2.17" evidence="4 11"/>
<dbReference type="InterPro" id="IPR013115">
    <property type="entry name" value="HisG_C"/>
</dbReference>
<dbReference type="GO" id="GO:0000287">
    <property type="term" value="F:magnesium ion binding"/>
    <property type="evidence" value="ECO:0007669"/>
    <property type="project" value="UniProtKB-UniRule"/>
</dbReference>
<keyword evidence="8 11" id="KW-0808">Transferase</keyword>
<comment type="cofactor">
    <cofactor evidence="11">
        <name>Mg(2+)</name>
        <dbReference type="ChEBI" id="CHEBI:18420"/>
    </cofactor>
</comment>
<dbReference type="UniPathway" id="UPA00031">
    <property type="reaction ID" value="UER00006"/>
</dbReference>
<dbReference type="Pfam" id="PF01634">
    <property type="entry name" value="HisG"/>
    <property type="match status" value="1"/>
</dbReference>
<keyword evidence="11" id="KW-0547">Nucleotide-binding</keyword>
<dbReference type="GO" id="GO:0000105">
    <property type="term" value="P:L-histidine biosynthetic process"/>
    <property type="evidence" value="ECO:0007669"/>
    <property type="project" value="UniProtKB-UniRule"/>
</dbReference>
<evidence type="ECO:0000256" key="7">
    <source>
        <dbReference type="ARBA" id="ARBA00022676"/>
    </source>
</evidence>
<dbReference type="RefSeq" id="WP_179793363.1">
    <property type="nucleotide sequence ID" value="NZ_BAABHP010000017.1"/>
</dbReference>
<comment type="caution">
    <text evidence="15">The sequence shown here is derived from an EMBL/GenBank/DDBJ whole genome shotgun (WGS) entry which is preliminary data.</text>
</comment>
<dbReference type="GO" id="GO:0005737">
    <property type="term" value="C:cytoplasm"/>
    <property type="evidence" value="ECO:0007669"/>
    <property type="project" value="UniProtKB-SubCell"/>
</dbReference>
<comment type="similarity">
    <text evidence="3 11">Belongs to the ATP phosphoribosyltransferase family. Long subfamily.</text>
</comment>
<evidence type="ECO:0000256" key="1">
    <source>
        <dbReference type="ARBA" id="ARBA00000915"/>
    </source>
</evidence>
<evidence type="ECO:0000256" key="6">
    <source>
        <dbReference type="ARBA" id="ARBA00022605"/>
    </source>
</evidence>
<comment type="catalytic activity">
    <reaction evidence="1 11">
        <text>1-(5-phospho-beta-D-ribosyl)-ATP + diphosphate = 5-phospho-alpha-D-ribose 1-diphosphate + ATP</text>
        <dbReference type="Rhea" id="RHEA:18473"/>
        <dbReference type="ChEBI" id="CHEBI:30616"/>
        <dbReference type="ChEBI" id="CHEBI:33019"/>
        <dbReference type="ChEBI" id="CHEBI:58017"/>
        <dbReference type="ChEBI" id="CHEBI:73183"/>
        <dbReference type="EC" id="2.4.2.17"/>
    </reaction>
</comment>
<evidence type="ECO:0000259" key="14">
    <source>
        <dbReference type="Pfam" id="PF08029"/>
    </source>
</evidence>
<evidence type="ECO:0000256" key="5">
    <source>
        <dbReference type="ARBA" id="ARBA00020998"/>
    </source>
</evidence>
<dbReference type="SUPFAM" id="SSF54913">
    <property type="entry name" value="GlnB-like"/>
    <property type="match status" value="1"/>
</dbReference>
<sequence>MLRVAVPNKGSLAEEASRMLRDAGYRQRSDSRDLSLHDRNNGVQFFYLRPKDIATYVSEGQLHLGITGHDLTEESSASVNEVLKLGFGNSAFRYAAPIAKGWTVQDLAGKRIATSFPRLVRANLAQQRISAKDVIRLDGAVEVSIELEVADAIADVVSTGRTLAQHGLEPIGDPILESEAVIVDRNAKFDQQPDSVDITKAKYRFIERLRGVVFARQYVMLDYDCPQVVQDEAVQITPGVQSPTVAPLSLDGWVAVRSMVRRSRVNDVMDELADLGCTGIVTSSLQSCRAVLPGHGGVSSMPGATPPPAESPSSSDPAVARMGVAGR</sequence>
<feature type="compositionally biased region" description="Low complexity" evidence="12">
    <location>
        <begin position="311"/>
        <end position="320"/>
    </location>
</feature>
<dbReference type="NCBIfam" id="TIGR00070">
    <property type="entry name" value="hisG"/>
    <property type="match status" value="1"/>
</dbReference>
<dbReference type="Pfam" id="PF08029">
    <property type="entry name" value="HisG_C"/>
    <property type="match status" value="1"/>
</dbReference>
<dbReference type="PANTHER" id="PTHR21403:SF8">
    <property type="entry name" value="ATP PHOSPHORIBOSYLTRANSFERASE"/>
    <property type="match status" value="1"/>
</dbReference>
<dbReference type="SUPFAM" id="SSF53850">
    <property type="entry name" value="Periplasmic binding protein-like II"/>
    <property type="match status" value="1"/>
</dbReference>
<evidence type="ECO:0000256" key="4">
    <source>
        <dbReference type="ARBA" id="ARBA00011946"/>
    </source>
</evidence>
<evidence type="ECO:0000256" key="10">
    <source>
        <dbReference type="ARBA" id="ARBA00024861"/>
    </source>
</evidence>
<feature type="domain" description="Histidine biosynthesis HisG C-terminal" evidence="14">
    <location>
        <begin position="215"/>
        <end position="286"/>
    </location>
</feature>
<protein>
    <recommendedName>
        <fullName evidence="5 11">ATP phosphoribosyltransferase</fullName>
        <shortName evidence="11">ATP-PRT</shortName>
        <shortName evidence="11">ATP-PRTase</shortName>
        <ecNumber evidence="4 11">2.4.2.17</ecNumber>
    </recommendedName>
</protein>
<dbReference type="InterPro" id="IPR011322">
    <property type="entry name" value="N-reg_PII-like_a/b"/>
</dbReference>
<gene>
    <name evidence="11" type="primary">hisG</name>
    <name evidence="15" type="ORF">BJ983_001641</name>
</gene>
<evidence type="ECO:0000313" key="16">
    <source>
        <dbReference type="Proteomes" id="UP000535890"/>
    </source>
</evidence>
<evidence type="ECO:0000256" key="11">
    <source>
        <dbReference type="HAMAP-Rule" id="MF_00079"/>
    </source>
</evidence>
<evidence type="ECO:0000313" key="15">
    <source>
        <dbReference type="EMBL" id="NYD35539.1"/>
    </source>
</evidence>
<keyword evidence="6 11" id="KW-0028">Amino-acid biosynthesis</keyword>
<keyword evidence="11" id="KW-0460">Magnesium</keyword>
<evidence type="ECO:0000256" key="3">
    <source>
        <dbReference type="ARBA" id="ARBA00007955"/>
    </source>
</evidence>
<comment type="function">
    <text evidence="10 11">Catalyzes the condensation of ATP and 5-phosphoribose 1-diphosphate to form N'-(5'-phosphoribosyl)-ATP (PR-ATP). Has a crucial role in the pathway because the rate of histidine biosynthesis seems to be controlled primarily by regulation of HisG enzymatic activity.</text>
</comment>
<keyword evidence="11" id="KW-0963">Cytoplasm</keyword>
<dbReference type="InterPro" id="IPR020621">
    <property type="entry name" value="ATP-PRT_HisG_long"/>
</dbReference>
<dbReference type="NCBIfam" id="TIGR03455">
    <property type="entry name" value="HisG_C-term"/>
    <property type="match status" value="1"/>
</dbReference>
<feature type="region of interest" description="Disordered" evidence="12">
    <location>
        <begin position="298"/>
        <end position="327"/>
    </location>
</feature>
<keyword evidence="16" id="KW-1185">Reference proteome</keyword>
<dbReference type="AlphaFoldDB" id="A0A7Y9DU88"/>
<comment type="pathway">
    <text evidence="2 11">Amino-acid biosynthesis; L-histidine biosynthesis; L-histidine from 5-phospho-alpha-D-ribose 1-diphosphate: step 1/9.</text>
</comment>
<keyword evidence="11" id="KW-0479">Metal-binding</keyword>
<dbReference type="InterPro" id="IPR015867">
    <property type="entry name" value="N-reg_PII/ATP_PRibTrfase_C"/>
</dbReference>
<comment type="subcellular location">
    <subcellularLocation>
        <location evidence="11">Cytoplasm</location>
    </subcellularLocation>
</comment>
<proteinExistence type="inferred from homology"/>
<dbReference type="HAMAP" id="MF_00079">
    <property type="entry name" value="HisG_Long"/>
    <property type="match status" value="1"/>
</dbReference>
<evidence type="ECO:0000256" key="12">
    <source>
        <dbReference type="SAM" id="MobiDB-lite"/>
    </source>
</evidence>
<dbReference type="PANTHER" id="PTHR21403">
    <property type="entry name" value="ATP PHOSPHORIBOSYLTRANSFERASE ATP-PRTASE"/>
    <property type="match status" value="1"/>
</dbReference>